<name>A0A5B7E2U0_PORTR</name>
<organism evidence="1 2">
    <name type="scientific">Portunus trituberculatus</name>
    <name type="common">Swimming crab</name>
    <name type="synonym">Neptunus trituberculatus</name>
    <dbReference type="NCBI Taxonomy" id="210409"/>
    <lineage>
        <taxon>Eukaryota</taxon>
        <taxon>Metazoa</taxon>
        <taxon>Ecdysozoa</taxon>
        <taxon>Arthropoda</taxon>
        <taxon>Crustacea</taxon>
        <taxon>Multicrustacea</taxon>
        <taxon>Malacostraca</taxon>
        <taxon>Eumalacostraca</taxon>
        <taxon>Eucarida</taxon>
        <taxon>Decapoda</taxon>
        <taxon>Pleocyemata</taxon>
        <taxon>Brachyura</taxon>
        <taxon>Eubrachyura</taxon>
        <taxon>Portunoidea</taxon>
        <taxon>Portunidae</taxon>
        <taxon>Portuninae</taxon>
        <taxon>Portunus</taxon>
    </lineage>
</organism>
<evidence type="ECO:0000313" key="2">
    <source>
        <dbReference type="Proteomes" id="UP000324222"/>
    </source>
</evidence>
<sequence>MLRVPDDNSSQVRLHDCHLQPGVRFKASVKPRPCSADGMHYVQLSFTFRHNVPQSTDAKLVSGGEGARPASLMVTGAKREVQVNSAAITSSARNLSGS</sequence>
<proteinExistence type="predicted"/>
<dbReference type="Proteomes" id="UP000324222">
    <property type="component" value="Unassembled WGS sequence"/>
</dbReference>
<comment type="caution">
    <text evidence="1">The sequence shown here is derived from an EMBL/GenBank/DDBJ whole genome shotgun (WGS) entry which is preliminary data.</text>
</comment>
<reference evidence="1 2" key="1">
    <citation type="submission" date="2019-05" db="EMBL/GenBank/DDBJ databases">
        <title>Another draft genome of Portunus trituberculatus and its Hox gene families provides insights of decapod evolution.</title>
        <authorList>
            <person name="Jeong J.-H."/>
            <person name="Song I."/>
            <person name="Kim S."/>
            <person name="Choi T."/>
            <person name="Kim D."/>
            <person name="Ryu S."/>
            <person name="Kim W."/>
        </authorList>
    </citation>
    <scope>NUCLEOTIDE SEQUENCE [LARGE SCALE GENOMIC DNA]</scope>
    <source>
        <tissue evidence="1">Muscle</tissue>
    </source>
</reference>
<accession>A0A5B7E2U0</accession>
<dbReference type="AlphaFoldDB" id="A0A5B7E2U0"/>
<keyword evidence="2" id="KW-1185">Reference proteome</keyword>
<evidence type="ECO:0000313" key="1">
    <source>
        <dbReference type="EMBL" id="MPC27719.1"/>
    </source>
</evidence>
<dbReference type="EMBL" id="VSRR010001794">
    <property type="protein sequence ID" value="MPC27719.1"/>
    <property type="molecule type" value="Genomic_DNA"/>
</dbReference>
<gene>
    <name evidence="1" type="ORF">E2C01_020898</name>
</gene>
<protein>
    <submittedName>
        <fullName evidence="1">Uncharacterized protein</fullName>
    </submittedName>
</protein>